<organism evidence="2 3">
    <name type="scientific">Hortaea werneckii</name>
    <name type="common">Black yeast</name>
    <name type="synonym">Cladosporium werneckii</name>
    <dbReference type="NCBI Taxonomy" id="91943"/>
    <lineage>
        <taxon>Eukaryota</taxon>
        <taxon>Fungi</taxon>
        <taxon>Dikarya</taxon>
        <taxon>Ascomycota</taxon>
        <taxon>Pezizomycotina</taxon>
        <taxon>Dothideomycetes</taxon>
        <taxon>Dothideomycetidae</taxon>
        <taxon>Mycosphaerellales</taxon>
        <taxon>Teratosphaeriaceae</taxon>
        <taxon>Hortaea</taxon>
    </lineage>
</organism>
<evidence type="ECO:0000256" key="1">
    <source>
        <dbReference type="SAM" id="MobiDB-lite"/>
    </source>
</evidence>
<evidence type="ECO:0000313" key="2">
    <source>
        <dbReference type="EMBL" id="RMY44518.1"/>
    </source>
</evidence>
<dbReference type="EMBL" id="QWIO01003420">
    <property type="protein sequence ID" value="RMY44518.1"/>
    <property type="molecule type" value="Genomic_DNA"/>
</dbReference>
<feature type="compositionally biased region" description="Polar residues" evidence="1">
    <location>
        <begin position="576"/>
        <end position="599"/>
    </location>
</feature>
<comment type="caution">
    <text evidence="2">The sequence shown here is derived from an EMBL/GenBank/DDBJ whole genome shotgun (WGS) entry which is preliminary data.</text>
</comment>
<proteinExistence type="predicted"/>
<gene>
    <name evidence="2" type="ORF">D0864_15615</name>
</gene>
<feature type="compositionally biased region" description="Low complexity" evidence="1">
    <location>
        <begin position="404"/>
        <end position="423"/>
    </location>
</feature>
<feature type="compositionally biased region" description="Basic residues" evidence="1">
    <location>
        <begin position="82"/>
        <end position="93"/>
    </location>
</feature>
<dbReference type="VEuPathDB" id="FungiDB:BTJ68_07908"/>
<protein>
    <submittedName>
        <fullName evidence="2">Uncharacterized protein</fullName>
    </submittedName>
</protein>
<reference evidence="2 3" key="1">
    <citation type="journal article" date="2018" name="BMC Genomics">
        <title>Genomic evidence for intraspecific hybridization in a clonal and extremely halotolerant yeast.</title>
        <authorList>
            <person name="Gostincar C."/>
            <person name="Stajich J.E."/>
            <person name="Zupancic J."/>
            <person name="Zalar P."/>
            <person name="Gunde-Cimerman N."/>
        </authorList>
    </citation>
    <scope>NUCLEOTIDE SEQUENCE [LARGE SCALE GENOMIC DNA]</scope>
    <source>
        <strain evidence="2 3">EXF-10513</strain>
    </source>
</reference>
<feature type="compositionally biased region" description="Basic and acidic residues" evidence="1">
    <location>
        <begin position="19"/>
        <end position="28"/>
    </location>
</feature>
<accession>A0A3M7BXG2</accession>
<sequence>MASYYPYNPSESRPRPRRHDSYAREDAYVKPPTVGSDAKQRVGEGTRLNHPDAQHDRRYHRRSYDSRHDYPASTNDTGLSGRSHRLTAQRRHSWPPQPTVEDEAASLAKEAGTQKALKDIGKDEVRERGTIDQEPILQEIAEHGKPAERKPVGPSEKQKKSESTGIPTPPTSDEERSRPVRRRPSKINTAVDDRVPDFSKRTSSPYAFTKPTKLPHDVSSSDRFLSPDFLTPPSGGDRRRHARFSTSSTPSSPRRDSARLSPGSKTGGDYFTAGYGPVESAILDDDGNLNDMPPRNNAYYPDSAGYPSKDKGASPKTSVIDFATAPPANVSPRRRPLDSRRNTDTGGALPTLPKLRADKTRRASPLMTGSALSDLADDSAIYSAPGTPGPDIFPPRSRESSYFSSRGVSPASAVSARSSASYADPLSQNVKRYSAELPDRISSDSSPKSSGSSRPPSPTPRPSGYSPRLPKTDVDWSDLMAENKKRREKPNQPTQPSRLATSMRQESVPDVNSFPFQQPAKRSTYTAETGTGMPSSYMASERERLTRQGRPTLDAPFQEAKTVSRATSPKRGSEARATSFSTSSRPSLQSRHTMTSSTLPVEERSRFDNRQKSFNASPEVKRELSALLKKGLPECRRPNAMAGYDDWYTVIGAPMLSFCPDCVDSVFERTIYRPSIRRMPQLNYSTKIRCALGASAWIRLAWLLTLQQKRGDLTLLKDIADVEETSEPCPAGREAERSWYGLRDNEGFFARDFYVCYSDVRKVERLLPTLSGFFVRLPQRFSYEKHVCAMRSDSNRFSVYLDALINTHEKSLASRKLADPMPFLDLVERKTRLRECQKDTLLSGGLWHYHPKLTALTICEECFDAVVEPEAKRGSDIALRFYKAVQPVYGEGMGCSCQLYSPRMRKVFRRAVDERDLGYLARKAGERREAELRLQERYKDVMKRARRLSAQGGSGSEADEERRLQRELVRITEEWQNKWE</sequence>
<feature type="compositionally biased region" description="Polar residues" evidence="1">
    <location>
        <begin position="491"/>
        <end position="505"/>
    </location>
</feature>
<feature type="compositionally biased region" description="Basic and acidic residues" evidence="1">
    <location>
        <begin position="140"/>
        <end position="162"/>
    </location>
</feature>
<name>A0A3M7BXG2_HORWE</name>
<feature type="region of interest" description="Disordered" evidence="1">
    <location>
        <begin position="1"/>
        <end position="603"/>
    </location>
</feature>
<feature type="compositionally biased region" description="Basic and acidic residues" evidence="1">
    <location>
        <begin position="38"/>
        <end position="70"/>
    </location>
</feature>
<dbReference type="AlphaFoldDB" id="A0A3M7BXG2"/>
<evidence type="ECO:0000313" key="3">
    <source>
        <dbReference type="Proteomes" id="UP000269539"/>
    </source>
</evidence>
<feature type="compositionally biased region" description="Basic and acidic residues" evidence="1">
    <location>
        <begin position="433"/>
        <end position="442"/>
    </location>
</feature>
<feature type="compositionally biased region" description="Basic and acidic residues" evidence="1">
    <location>
        <begin position="191"/>
        <end position="200"/>
    </location>
</feature>
<feature type="compositionally biased region" description="Basic and acidic residues" evidence="1">
    <location>
        <begin position="116"/>
        <end position="131"/>
    </location>
</feature>
<dbReference type="Proteomes" id="UP000269539">
    <property type="component" value="Unassembled WGS sequence"/>
</dbReference>
<feature type="compositionally biased region" description="Polar residues" evidence="1">
    <location>
        <begin position="514"/>
        <end position="538"/>
    </location>
</feature>
<feature type="compositionally biased region" description="Low complexity" evidence="1">
    <location>
        <begin position="443"/>
        <end position="454"/>
    </location>
</feature>